<dbReference type="SUPFAM" id="SSF51695">
    <property type="entry name" value="PLC-like phosphodiesterases"/>
    <property type="match status" value="1"/>
</dbReference>
<feature type="domain" description="GP-PDE" evidence="1">
    <location>
        <begin position="34"/>
        <end position="305"/>
    </location>
</feature>
<accession>A0A1V9F0R3</accession>
<evidence type="ECO:0000313" key="3">
    <source>
        <dbReference type="Proteomes" id="UP000192610"/>
    </source>
</evidence>
<dbReference type="EMBL" id="LVXG01000010">
    <property type="protein sequence ID" value="OQP51846.1"/>
    <property type="molecule type" value="Genomic_DNA"/>
</dbReference>
<sequence>MSKFREVTELLLLVALIFACHASKKITDPLLPAFDIEGHRGCRGLMPENTLPAMMKALELGVTTLEMDAVITKDKQVILSHEPFFNHEITTGPDGKYITEQDERKLNIYKMTYAQTQTYDVGLKPHPRFPNQRRLKATKPLLREVIENVEAYHKLKGGPQVFYNIETKTQPATDGTYHPAPEEFVKTLMNVIHGEKIGERVIIQSFDFRTLQVIHKRFPNMKTAALVEDFDKRTLTEQLNALGFIPTIYSPAYSLVTPELVIKCHEQGIKVIPWTVNDKESIDKMKAAGVDGIISDYPDLLTNKP</sequence>
<dbReference type="STRING" id="354355.SAMN05660816_06181"/>
<comment type="caution">
    <text evidence="2">The sequence shown here is derived from an EMBL/GenBank/DDBJ whole genome shotgun (WGS) entry which is preliminary data.</text>
</comment>
<protein>
    <submittedName>
        <fullName evidence="2">Glycerophosphodiester phosphodiesterase</fullName>
    </submittedName>
</protein>
<dbReference type="CDD" id="cd08567">
    <property type="entry name" value="GDPD_SpGDE_like"/>
    <property type="match status" value="1"/>
</dbReference>
<organism evidence="2 3">
    <name type="scientific">Niastella yeongjuensis</name>
    <dbReference type="NCBI Taxonomy" id="354355"/>
    <lineage>
        <taxon>Bacteria</taxon>
        <taxon>Pseudomonadati</taxon>
        <taxon>Bacteroidota</taxon>
        <taxon>Chitinophagia</taxon>
        <taxon>Chitinophagales</taxon>
        <taxon>Chitinophagaceae</taxon>
        <taxon>Niastella</taxon>
    </lineage>
</organism>
<dbReference type="Proteomes" id="UP000192610">
    <property type="component" value="Unassembled WGS sequence"/>
</dbReference>
<evidence type="ECO:0000259" key="1">
    <source>
        <dbReference type="PROSITE" id="PS51704"/>
    </source>
</evidence>
<dbReference type="RefSeq" id="WP_081198438.1">
    <property type="nucleotide sequence ID" value="NZ_FOCZ01000018.1"/>
</dbReference>
<dbReference type="GO" id="GO:0006629">
    <property type="term" value="P:lipid metabolic process"/>
    <property type="evidence" value="ECO:0007669"/>
    <property type="project" value="InterPro"/>
</dbReference>
<proteinExistence type="predicted"/>
<reference evidence="3" key="1">
    <citation type="submission" date="2016-04" db="EMBL/GenBank/DDBJ databases">
        <authorList>
            <person name="Chen L."/>
            <person name="Zhuang W."/>
            <person name="Wang G."/>
        </authorList>
    </citation>
    <scope>NUCLEOTIDE SEQUENCE [LARGE SCALE GENOMIC DNA]</scope>
    <source>
        <strain evidence="3">17621</strain>
    </source>
</reference>
<dbReference type="AlphaFoldDB" id="A0A1V9F0R3"/>
<gene>
    <name evidence="2" type="ORF">A4H97_26965</name>
</gene>
<dbReference type="PANTHER" id="PTHR46211:SF14">
    <property type="entry name" value="GLYCEROPHOSPHODIESTER PHOSPHODIESTERASE"/>
    <property type="match status" value="1"/>
</dbReference>
<dbReference type="GO" id="GO:0008081">
    <property type="term" value="F:phosphoric diester hydrolase activity"/>
    <property type="evidence" value="ECO:0007669"/>
    <property type="project" value="InterPro"/>
</dbReference>
<dbReference type="PANTHER" id="PTHR46211">
    <property type="entry name" value="GLYCEROPHOSPHORYL DIESTER PHOSPHODIESTERASE"/>
    <property type="match status" value="1"/>
</dbReference>
<dbReference type="InterPro" id="IPR017946">
    <property type="entry name" value="PLC-like_Pdiesterase_TIM-brl"/>
</dbReference>
<dbReference type="Gene3D" id="3.20.20.190">
    <property type="entry name" value="Phosphatidylinositol (PI) phosphodiesterase"/>
    <property type="match status" value="1"/>
</dbReference>
<dbReference type="InterPro" id="IPR030395">
    <property type="entry name" value="GP_PDE_dom"/>
</dbReference>
<dbReference type="OrthoDB" id="384721at2"/>
<keyword evidence="3" id="KW-1185">Reference proteome</keyword>
<dbReference type="Pfam" id="PF03009">
    <property type="entry name" value="GDPD"/>
    <property type="match status" value="1"/>
</dbReference>
<dbReference type="PROSITE" id="PS51704">
    <property type="entry name" value="GP_PDE"/>
    <property type="match status" value="1"/>
</dbReference>
<name>A0A1V9F0R3_9BACT</name>
<dbReference type="PROSITE" id="PS51257">
    <property type="entry name" value="PROKAR_LIPOPROTEIN"/>
    <property type="match status" value="1"/>
</dbReference>
<evidence type="ECO:0000313" key="2">
    <source>
        <dbReference type="EMBL" id="OQP51846.1"/>
    </source>
</evidence>